<dbReference type="FunFam" id="1.25.40.180:FF:000026">
    <property type="entry name" value="Regulator of nonsense transcripts UPF2"/>
    <property type="match status" value="1"/>
</dbReference>
<feature type="compositionally biased region" description="Polar residues" evidence="11">
    <location>
        <begin position="1181"/>
        <end position="1202"/>
    </location>
</feature>
<feature type="region of interest" description="Disordered" evidence="11">
    <location>
        <begin position="1173"/>
        <end position="1281"/>
    </location>
</feature>
<evidence type="ECO:0000259" key="12">
    <source>
        <dbReference type="PROSITE" id="PS50011"/>
    </source>
</evidence>
<dbReference type="InterPro" id="IPR011009">
    <property type="entry name" value="Kinase-like_dom_sf"/>
</dbReference>
<reference evidence="13 14" key="1">
    <citation type="submission" date="2020-08" db="EMBL/GenBank/DDBJ databases">
        <title>Plant Genome Project.</title>
        <authorList>
            <person name="Zhang R.-G."/>
        </authorList>
    </citation>
    <scope>NUCLEOTIDE SEQUENCE [LARGE SCALE GENOMIC DNA]</scope>
    <source>
        <tissue evidence="13">Rhizome</tissue>
    </source>
</reference>
<dbReference type="InterPro" id="IPR039762">
    <property type="entry name" value="Nmd2/UPF2"/>
</dbReference>
<dbReference type="PROSITE" id="PS00108">
    <property type="entry name" value="PROTEIN_KINASE_ST"/>
    <property type="match status" value="1"/>
</dbReference>
<dbReference type="Pfam" id="PF02854">
    <property type="entry name" value="MIF4G"/>
    <property type="match status" value="3"/>
</dbReference>
<keyword evidence="7" id="KW-0418">Kinase</keyword>
<dbReference type="EMBL" id="JACMSC010000006">
    <property type="protein sequence ID" value="KAG6519601.1"/>
    <property type="molecule type" value="Genomic_DNA"/>
</dbReference>
<dbReference type="InterPro" id="IPR007193">
    <property type="entry name" value="Upf2/Nmd2_C"/>
</dbReference>
<dbReference type="InterPro" id="IPR000719">
    <property type="entry name" value="Prot_kinase_dom"/>
</dbReference>
<comment type="catalytic activity">
    <reaction evidence="10">
        <text>L-seryl-[protein] + ATP = O-phospho-L-seryl-[protein] + ADP + H(+)</text>
        <dbReference type="Rhea" id="RHEA:17989"/>
        <dbReference type="Rhea" id="RHEA-COMP:9863"/>
        <dbReference type="Rhea" id="RHEA-COMP:11604"/>
        <dbReference type="ChEBI" id="CHEBI:15378"/>
        <dbReference type="ChEBI" id="CHEBI:29999"/>
        <dbReference type="ChEBI" id="CHEBI:30616"/>
        <dbReference type="ChEBI" id="CHEBI:83421"/>
        <dbReference type="ChEBI" id="CHEBI:456216"/>
        <dbReference type="EC" id="2.7.11.1"/>
    </reaction>
</comment>
<evidence type="ECO:0000256" key="5">
    <source>
        <dbReference type="ARBA" id="ARBA00022679"/>
    </source>
</evidence>
<comment type="catalytic activity">
    <reaction evidence="9">
        <text>L-threonyl-[protein] + ATP = O-phospho-L-threonyl-[protein] + ADP + H(+)</text>
        <dbReference type="Rhea" id="RHEA:46608"/>
        <dbReference type="Rhea" id="RHEA-COMP:11060"/>
        <dbReference type="Rhea" id="RHEA-COMP:11605"/>
        <dbReference type="ChEBI" id="CHEBI:15378"/>
        <dbReference type="ChEBI" id="CHEBI:30013"/>
        <dbReference type="ChEBI" id="CHEBI:30616"/>
        <dbReference type="ChEBI" id="CHEBI:61977"/>
        <dbReference type="ChEBI" id="CHEBI:456216"/>
        <dbReference type="EC" id="2.7.11.1"/>
    </reaction>
</comment>
<dbReference type="Gene3D" id="1.25.40.180">
    <property type="match status" value="4"/>
</dbReference>
<dbReference type="EC" id="2.7.11.1" evidence="2"/>
<dbReference type="Proteomes" id="UP000734854">
    <property type="component" value="Unassembled WGS sequence"/>
</dbReference>
<keyword evidence="6" id="KW-0547">Nucleotide-binding</keyword>
<evidence type="ECO:0000256" key="6">
    <source>
        <dbReference type="ARBA" id="ARBA00022741"/>
    </source>
</evidence>
<keyword evidence="5" id="KW-0808">Transferase</keyword>
<dbReference type="Pfam" id="PF00069">
    <property type="entry name" value="Pkinase"/>
    <property type="match status" value="2"/>
</dbReference>
<dbReference type="Pfam" id="PF04050">
    <property type="entry name" value="Upf2"/>
    <property type="match status" value="1"/>
</dbReference>
<dbReference type="InterPro" id="IPR016024">
    <property type="entry name" value="ARM-type_fold"/>
</dbReference>
<dbReference type="PROSITE" id="PS50011">
    <property type="entry name" value="PROTEIN_KINASE_DOM"/>
    <property type="match status" value="1"/>
</dbReference>
<dbReference type="InterPro" id="IPR003890">
    <property type="entry name" value="MIF4G-like_typ-3"/>
</dbReference>
<comment type="subcellular location">
    <subcellularLocation>
        <location evidence="1">Cytoplasm</location>
    </subcellularLocation>
</comment>
<evidence type="ECO:0000256" key="1">
    <source>
        <dbReference type="ARBA" id="ARBA00004496"/>
    </source>
</evidence>
<gene>
    <name evidence="13" type="ORF">ZIOFF_023097</name>
</gene>
<name>A0A8J5L9N4_ZINOF</name>
<keyword evidence="3" id="KW-0963">Cytoplasm</keyword>
<dbReference type="SMART" id="SM00220">
    <property type="entry name" value="S_TKc"/>
    <property type="match status" value="1"/>
</dbReference>
<evidence type="ECO:0000313" key="13">
    <source>
        <dbReference type="EMBL" id="KAG6519601.1"/>
    </source>
</evidence>
<dbReference type="PANTHER" id="PTHR12839:SF7">
    <property type="entry name" value="REGULATOR OF NONSENSE TRANSCRIPTS 2"/>
    <property type="match status" value="1"/>
</dbReference>
<feature type="compositionally biased region" description="Acidic residues" evidence="11">
    <location>
        <begin position="1243"/>
        <end position="1263"/>
    </location>
</feature>
<dbReference type="SUPFAM" id="SSF56112">
    <property type="entry name" value="Protein kinase-like (PK-like)"/>
    <property type="match status" value="1"/>
</dbReference>
<evidence type="ECO:0000256" key="8">
    <source>
        <dbReference type="ARBA" id="ARBA00022840"/>
    </source>
</evidence>
<accession>A0A8J5L9N4</accession>
<dbReference type="PANTHER" id="PTHR12839">
    <property type="entry name" value="NONSENSE-MEDIATED MRNA DECAY PROTEIN 2 UP-FRAMESHIFT SUPPRESSOR 2"/>
    <property type="match status" value="1"/>
</dbReference>
<feature type="domain" description="Protein kinase" evidence="12">
    <location>
        <begin position="1"/>
        <end position="240"/>
    </location>
</feature>
<keyword evidence="4" id="KW-0723">Serine/threonine-protein kinase</keyword>
<keyword evidence="14" id="KW-1185">Reference proteome</keyword>
<sequence>MFGNGIMPRFYVEEILLALEYLHMLGIIYCDLKPENVLVREDGHIMLSDFDLSLRCVVNPTLIKSSNPQAETMQRSNPVYCVKEPSCIQPACMTPTTCLDPRFFSSKFKKNHKCKTEICNQVSPLPELVAEPTDARSMSFVGTHEYLAPEIIKGEGHGSAVDWWTFGIFMYELLFSKTLFKGLGNRATLFNVVEQSLHFPDSPVLSFSARDLIRRLLVKDPQHRLAYKRGATELKQHPFFKGVNWALIRSLLFCIALPIHHLAKKAKAFLIAYLFVEHTEDECRMVSDHQGKQDDEESLARLEEHRKSIDAKMTLRHSNLNPERPDSGFLRTLDSSIKRNTAVTKKLRQINDEQREALLDELRGVNMSKFVSEAVTAICEAKLRASDIQAAVQVCSLLHQRYNDFAPSLIQGLLKIFFPGKTGDDLDADRNSRAMKKRSTLKLLVELYFVGVVDDCSILLNIIKDLTALDHLKDRETTQTNLSLLTNQKKFFKKALHTYYDAVTELLLSEHNSLRLMELENAKVLNAKGELSDENTASYEKLRKSFDQLFRGVSSLAEALDVQPPVMPDDGHSTRVTTGIDAASSTSVKEASILEPVWDDEDTRAFYESLPDLRAFVPAVLLGEAEPKLNDQQLKAHDQQSLASLILPRVEHNLCYVPSTGLFQVLPNMARPQGQCLENTLELDTDTQDASETCVDPESSPNLDSLLQRLPGCVSRDLIDQLTVEFCYLNSKTNRKKLVRALFNVPRTSLELLPYYSRMVATLSTCMKDVPPMLLSMLEEEFNFLINKKDQTNIETKIKNIRFIGELSKFKIASAGLVFTCLKACLDDFTHHNIDVACNLLETCGRFLYRSPETTIRMANMLEILMRLKNVKNLDPRHSTLVENAYYLCKPPERSARVTKVRPPLHQYIRKLIFSDLDKSTVEHVLRQLRKLPWSECEPYILKCFLKVHKGKYSQVHLIAVLTGGLGRYHDEFVVALIDEKTWDEMNCFSLEFDFESALAALPFAKIFTSEKSVLEEIRLGLELNDYEMQQRRLAHMRLLGELYNYEHIDSSVVFETLYLIICYGYGSSEQDTLDPPEDCFRIRLIVTLLQTCGHYFDRGSSKRKLDRFLIYFQQYVLSKGPIPFDIEFDIQDMFAELRPDMTRYSTIEEVNIALVELEEHERTFSADKIYSEKHSDGESQKGQSQSVSTINVNGQGTTNGIENGRVHDAAGDSDSYSDNGSIYHDGHEDEEEPMYEDKSDDGSDGDEDDDEDDGAVGSDEEDNVHVRQKLVQVDPNEEEDFDRELKTLMQESLESRKLDIRARPTINMIIPMNVFDGSKDPRFVEGESGEDTVEEDGGGGPNKVRVKVLMKRGNKQQTKQMYVPHDCTLVQSTKQKEAAELEEKQHLKKRILEYNEREEEELSGASLQAGNWMQSGNSSGNRTAVRGNWDGMRMGLRPRQHPHPSSGDAIGIYKGNKMILPSDPEMNVEVLGCVCENDLNKLL</sequence>
<comment type="caution">
    <text evidence="13">The sequence shown here is derived from an EMBL/GenBank/DDBJ whole genome shotgun (WGS) entry which is preliminary data.</text>
</comment>
<keyword evidence="8" id="KW-0067">ATP-binding</keyword>
<evidence type="ECO:0000313" key="14">
    <source>
        <dbReference type="Proteomes" id="UP000734854"/>
    </source>
</evidence>
<dbReference type="Gene3D" id="1.10.510.10">
    <property type="entry name" value="Transferase(Phosphotransferase) domain 1"/>
    <property type="match status" value="2"/>
</dbReference>
<dbReference type="GO" id="GO:0035145">
    <property type="term" value="C:exon-exon junction complex"/>
    <property type="evidence" value="ECO:0007669"/>
    <property type="project" value="TreeGrafter"/>
</dbReference>
<dbReference type="SUPFAM" id="SSF48371">
    <property type="entry name" value="ARM repeat"/>
    <property type="match status" value="3"/>
</dbReference>
<dbReference type="GO" id="GO:0005737">
    <property type="term" value="C:cytoplasm"/>
    <property type="evidence" value="ECO:0007669"/>
    <property type="project" value="UniProtKB-SubCell"/>
</dbReference>
<evidence type="ECO:0000256" key="7">
    <source>
        <dbReference type="ARBA" id="ARBA00022777"/>
    </source>
</evidence>
<evidence type="ECO:0000256" key="11">
    <source>
        <dbReference type="SAM" id="MobiDB-lite"/>
    </source>
</evidence>
<evidence type="ECO:0000256" key="4">
    <source>
        <dbReference type="ARBA" id="ARBA00022527"/>
    </source>
</evidence>
<organism evidence="13 14">
    <name type="scientific">Zingiber officinale</name>
    <name type="common">Ginger</name>
    <name type="synonym">Amomum zingiber</name>
    <dbReference type="NCBI Taxonomy" id="94328"/>
    <lineage>
        <taxon>Eukaryota</taxon>
        <taxon>Viridiplantae</taxon>
        <taxon>Streptophyta</taxon>
        <taxon>Embryophyta</taxon>
        <taxon>Tracheophyta</taxon>
        <taxon>Spermatophyta</taxon>
        <taxon>Magnoliopsida</taxon>
        <taxon>Liliopsida</taxon>
        <taxon>Zingiberales</taxon>
        <taxon>Zingiberaceae</taxon>
        <taxon>Zingiber</taxon>
    </lineage>
</organism>
<dbReference type="GO" id="GO:0004674">
    <property type="term" value="F:protein serine/threonine kinase activity"/>
    <property type="evidence" value="ECO:0007669"/>
    <property type="project" value="UniProtKB-KW"/>
</dbReference>
<proteinExistence type="predicted"/>
<dbReference type="FunFam" id="1.10.510.10:FF:000020">
    <property type="entry name" value="serine/threonine-protein kinase D6PK-like"/>
    <property type="match status" value="1"/>
</dbReference>
<dbReference type="FunFam" id="1.10.510.10:FF:000294">
    <property type="entry name" value="Serine/threonine-protein kinase OXI1"/>
    <property type="match status" value="1"/>
</dbReference>
<protein>
    <recommendedName>
        <fullName evidence="2">non-specific serine/threonine protein kinase</fullName>
        <ecNumber evidence="2">2.7.11.1</ecNumber>
    </recommendedName>
</protein>
<evidence type="ECO:0000256" key="10">
    <source>
        <dbReference type="ARBA" id="ARBA00048679"/>
    </source>
</evidence>
<dbReference type="GO" id="GO:0003723">
    <property type="term" value="F:RNA binding"/>
    <property type="evidence" value="ECO:0007669"/>
    <property type="project" value="InterPro"/>
</dbReference>
<dbReference type="SMART" id="SM00543">
    <property type="entry name" value="MIF4G"/>
    <property type="match status" value="3"/>
</dbReference>
<dbReference type="GO" id="GO:0005524">
    <property type="term" value="F:ATP binding"/>
    <property type="evidence" value="ECO:0007669"/>
    <property type="project" value="UniProtKB-KW"/>
</dbReference>
<dbReference type="GO" id="GO:0000184">
    <property type="term" value="P:nuclear-transcribed mRNA catabolic process, nonsense-mediated decay"/>
    <property type="evidence" value="ECO:0007669"/>
    <property type="project" value="InterPro"/>
</dbReference>
<evidence type="ECO:0000256" key="3">
    <source>
        <dbReference type="ARBA" id="ARBA00022490"/>
    </source>
</evidence>
<evidence type="ECO:0000256" key="2">
    <source>
        <dbReference type="ARBA" id="ARBA00012513"/>
    </source>
</evidence>
<evidence type="ECO:0000256" key="9">
    <source>
        <dbReference type="ARBA" id="ARBA00047899"/>
    </source>
</evidence>
<dbReference type="InterPro" id="IPR008271">
    <property type="entry name" value="Ser/Thr_kinase_AS"/>
</dbReference>